<keyword evidence="3" id="KW-0540">Nuclease</keyword>
<feature type="region of interest" description="Disordered" evidence="7">
    <location>
        <begin position="553"/>
        <end position="617"/>
    </location>
</feature>
<dbReference type="PANTHER" id="PTHR12801">
    <property type="entry name" value="RNA EXONUCLEASE REXO1 / RECO3 FAMILY MEMBER-RELATED"/>
    <property type="match status" value="1"/>
</dbReference>
<comment type="similarity">
    <text evidence="2">Belongs to the REXO1/REXO3 family.</text>
</comment>
<dbReference type="PANTHER" id="PTHR12801:SF115">
    <property type="entry name" value="FI18136P1-RELATED"/>
    <property type="match status" value="1"/>
</dbReference>
<dbReference type="Proteomes" id="UP001150925">
    <property type="component" value="Unassembled WGS sequence"/>
</dbReference>
<dbReference type="GO" id="GO:0005634">
    <property type="term" value="C:nucleus"/>
    <property type="evidence" value="ECO:0007669"/>
    <property type="project" value="UniProtKB-SubCell"/>
</dbReference>
<keyword evidence="4" id="KW-0378">Hydrolase</keyword>
<evidence type="ECO:0000259" key="8">
    <source>
        <dbReference type="SMART" id="SM00479"/>
    </source>
</evidence>
<dbReference type="GO" id="GO:0004527">
    <property type="term" value="F:exonuclease activity"/>
    <property type="evidence" value="ECO:0007669"/>
    <property type="project" value="UniProtKB-KW"/>
</dbReference>
<proteinExistence type="inferred from homology"/>
<dbReference type="Pfam" id="PF00929">
    <property type="entry name" value="RNase_T"/>
    <property type="match status" value="1"/>
</dbReference>
<feature type="compositionally biased region" description="Basic and acidic residues" evidence="7">
    <location>
        <begin position="607"/>
        <end position="617"/>
    </location>
</feature>
<evidence type="ECO:0000313" key="9">
    <source>
        <dbReference type="EMBL" id="KAJ1967615.1"/>
    </source>
</evidence>
<dbReference type="OrthoDB" id="206335at2759"/>
<dbReference type="Gene3D" id="3.30.420.10">
    <property type="entry name" value="Ribonuclease H-like superfamily/Ribonuclease H"/>
    <property type="match status" value="1"/>
</dbReference>
<dbReference type="InterPro" id="IPR047021">
    <property type="entry name" value="REXO1/3/4-like"/>
</dbReference>
<dbReference type="GO" id="GO:0003676">
    <property type="term" value="F:nucleic acid binding"/>
    <property type="evidence" value="ECO:0007669"/>
    <property type="project" value="InterPro"/>
</dbReference>
<keyword evidence="10" id="KW-1185">Reference proteome</keyword>
<dbReference type="InterPro" id="IPR013520">
    <property type="entry name" value="Ribonucl_H"/>
</dbReference>
<dbReference type="InterPro" id="IPR034922">
    <property type="entry name" value="REX1-like_exo"/>
</dbReference>
<sequence>METQSTSDFGTLKSSGLTTTSVSKRKRDDNNGQEAEPDPALARMAKRQLMEDDGFQMVLGKRSKKAAKLQRKMELPENAPKFSLNPSRCQRNITCSNLRELVQWCLADGTNTQWMLVQNKQFLARMVFLYVPSFDVVLGAHHALVQKYLNSTSKHPQFDIVYSFEKYLDDPVIQKRLESLPNLQRAFRHFCPTIAHSNQYRYQSPLPSLLTGPRNNEEKRAMRSRYIARFDEFDTTSPQTYLLSEQELLKGGYYTSKPHVEAALGDSTGWVETEAVGADIEKMRRAKYQTFKILAMDCEMCLTKAGNELTRISVVDLKGNTIMDELVVPDNPILDYVTRYSGITPQMLAEVTTKLSDVQQRLLDLIDDSTILLGHSLENDLKALKLIHPLVIDTSVMYTHAEASVEGSGEFEERRKPALRWLTKMHLGRTIQNSTHRLGHDSVEDAQACVDLLHIKLQKGPQFGVSFSDRACITDNIASTLVPRCMMQNPEFKQRAVLVGTGALKPYVGNTASYISTNGGASETAGHIVNQIPSHALVWAEFRNFHNLYHYSPKSRTPITTTGTTSETAAPSTPRDGSPEGKNNDDDQAIQSETVSSESDAGSNHNNSDKESDVLEPSEAEKIEQLVQFDVAFGKIWDNLPPRTAVIFNTGLGDTREQLRLYRLRGKARNAGSQPDLCEESIWTKDDEANYLRHVQATTIGMSMFSIKP</sequence>
<dbReference type="EMBL" id="JANBPY010000309">
    <property type="protein sequence ID" value="KAJ1967615.1"/>
    <property type="molecule type" value="Genomic_DNA"/>
</dbReference>
<evidence type="ECO:0000256" key="1">
    <source>
        <dbReference type="ARBA" id="ARBA00004123"/>
    </source>
</evidence>
<feature type="compositionally biased region" description="Low complexity" evidence="7">
    <location>
        <begin position="10"/>
        <end position="22"/>
    </location>
</feature>
<dbReference type="SMART" id="SM00479">
    <property type="entry name" value="EXOIII"/>
    <property type="match status" value="1"/>
</dbReference>
<evidence type="ECO:0000256" key="7">
    <source>
        <dbReference type="SAM" id="MobiDB-lite"/>
    </source>
</evidence>
<evidence type="ECO:0000256" key="6">
    <source>
        <dbReference type="ARBA" id="ARBA00023242"/>
    </source>
</evidence>
<keyword evidence="5" id="KW-0269">Exonuclease</keyword>
<protein>
    <recommendedName>
        <fullName evidence="8">Exonuclease domain-containing protein</fullName>
    </recommendedName>
</protein>
<evidence type="ECO:0000313" key="10">
    <source>
        <dbReference type="Proteomes" id="UP001150925"/>
    </source>
</evidence>
<comment type="subcellular location">
    <subcellularLocation>
        <location evidence="1">Nucleus</location>
    </subcellularLocation>
</comment>
<evidence type="ECO:0000256" key="3">
    <source>
        <dbReference type="ARBA" id="ARBA00022722"/>
    </source>
</evidence>
<feature type="region of interest" description="Disordered" evidence="7">
    <location>
        <begin position="1"/>
        <end position="40"/>
    </location>
</feature>
<feature type="compositionally biased region" description="Polar residues" evidence="7">
    <location>
        <begin position="589"/>
        <end position="606"/>
    </location>
</feature>
<dbReference type="InterPro" id="IPR012337">
    <property type="entry name" value="RNaseH-like_sf"/>
</dbReference>
<dbReference type="CDD" id="cd06145">
    <property type="entry name" value="REX1_like"/>
    <property type="match status" value="1"/>
</dbReference>
<comment type="caution">
    <text evidence="9">The sequence shown here is derived from an EMBL/GenBank/DDBJ whole genome shotgun (WGS) entry which is preliminary data.</text>
</comment>
<dbReference type="FunFam" id="3.30.420.10:FF:000019">
    <property type="entry name" value="RNA exonuclease NEF-sp"/>
    <property type="match status" value="1"/>
</dbReference>
<accession>A0A9W8ARM0</accession>
<dbReference type="InterPro" id="IPR036397">
    <property type="entry name" value="RNaseH_sf"/>
</dbReference>
<dbReference type="SUPFAM" id="SSF53098">
    <property type="entry name" value="Ribonuclease H-like"/>
    <property type="match status" value="1"/>
</dbReference>
<evidence type="ECO:0000256" key="2">
    <source>
        <dbReference type="ARBA" id="ARBA00006357"/>
    </source>
</evidence>
<dbReference type="AlphaFoldDB" id="A0A9W8ARM0"/>
<organism evidence="9 10">
    <name type="scientific">Dispira parvispora</name>
    <dbReference type="NCBI Taxonomy" id="1520584"/>
    <lineage>
        <taxon>Eukaryota</taxon>
        <taxon>Fungi</taxon>
        <taxon>Fungi incertae sedis</taxon>
        <taxon>Zoopagomycota</taxon>
        <taxon>Kickxellomycotina</taxon>
        <taxon>Dimargaritomycetes</taxon>
        <taxon>Dimargaritales</taxon>
        <taxon>Dimargaritaceae</taxon>
        <taxon>Dispira</taxon>
    </lineage>
</organism>
<evidence type="ECO:0000256" key="4">
    <source>
        <dbReference type="ARBA" id="ARBA00022801"/>
    </source>
</evidence>
<evidence type="ECO:0000256" key="5">
    <source>
        <dbReference type="ARBA" id="ARBA00022839"/>
    </source>
</evidence>
<feature type="domain" description="Exonuclease" evidence="8">
    <location>
        <begin position="292"/>
        <end position="462"/>
    </location>
</feature>
<reference evidence="9" key="1">
    <citation type="submission" date="2022-07" db="EMBL/GenBank/DDBJ databases">
        <title>Phylogenomic reconstructions and comparative analyses of Kickxellomycotina fungi.</title>
        <authorList>
            <person name="Reynolds N.K."/>
            <person name="Stajich J.E."/>
            <person name="Barry K."/>
            <person name="Grigoriev I.V."/>
            <person name="Crous P."/>
            <person name="Smith M.E."/>
        </authorList>
    </citation>
    <scope>NUCLEOTIDE SEQUENCE</scope>
    <source>
        <strain evidence="9">RSA 1196</strain>
    </source>
</reference>
<gene>
    <name evidence="9" type="ORF">IWQ62_001747</name>
</gene>
<name>A0A9W8ARM0_9FUNG</name>
<keyword evidence="6" id="KW-0539">Nucleus</keyword>
<feature type="compositionally biased region" description="Low complexity" evidence="7">
    <location>
        <begin position="557"/>
        <end position="574"/>
    </location>
</feature>